<comment type="caution">
    <text evidence="6">The sequence shown here is derived from an EMBL/GenBank/DDBJ whole genome shotgun (WGS) entry which is preliminary data.</text>
</comment>
<sequence length="409" mass="46391">MSTATTHSNNKPSWRGGTTKQSANRIPKLRFNEFEGDWNTKKIGEIYRVNAGGDINENHVSQIKTEKYQYPIYANAKKEKGFYAYSDIYNVEPNTITISGRGAHLGIAHARDHRFYPIVRLLVLKPLNDEDIHFSECAINRLNLFIESTGVPQLTAPQISGYKISFPSLPEQQKIAAFLSAVDEKIQQLTKKKALLEQYKKGVMQQLFSGKLRFKDENGNPYPDWEEKRLGEVGKIVSGLTYSPDDINEEGVLVLRSSNVHGRQVTFDDNVYVNIVDNKFNPVEENDILICVRNGSKRLIGKNALIKGKAIGVAFGAFMTVYRSSSNLFLFHYFDTVDYKKEVHKNLGATINSINGSDLKKFMIPYPSQPEQQKIANYLSAIDKKIETVNTQIEKTQHFKKGLLQQLFV</sequence>
<keyword evidence="6" id="KW-0255">Endonuclease</keyword>
<dbReference type="RefSeq" id="WP_345191618.1">
    <property type="nucleotide sequence ID" value="NZ_BAABJJ010000028.1"/>
</dbReference>
<dbReference type="PANTHER" id="PTHR30408:SF12">
    <property type="entry name" value="TYPE I RESTRICTION ENZYME MJAVIII SPECIFICITY SUBUNIT"/>
    <property type="match status" value="1"/>
</dbReference>
<evidence type="ECO:0000259" key="5">
    <source>
        <dbReference type="Pfam" id="PF01420"/>
    </source>
</evidence>
<accession>A0ABP9GJ56</accession>
<comment type="similarity">
    <text evidence="1">Belongs to the type-I restriction system S methylase family.</text>
</comment>
<keyword evidence="3" id="KW-0238">DNA-binding</keyword>
<dbReference type="InterPro" id="IPR044946">
    <property type="entry name" value="Restrct_endonuc_typeI_TRD_sf"/>
</dbReference>
<dbReference type="PANTHER" id="PTHR30408">
    <property type="entry name" value="TYPE-1 RESTRICTION ENZYME ECOKI SPECIFICITY PROTEIN"/>
    <property type="match status" value="1"/>
</dbReference>
<feature type="domain" description="Type I restriction modification DNA specificity" evidence="5">
    <location>
        <begin position="224"/>
        <end position="394"/>
    </location>
</feature>
<keyword evidence="7" id="KW-1185">Reference proteome</keyword>
<dbReference type="InterPro" id="IPR000055">
    <property type="entry name" value="Restrct_endonuc_typeI_TRD"/>
</dbReference>
<evidence type="ECO:0000256" key="2">
    <source>
        <dbReference type="ARBA" id="ARBA00022747"/>
    </source>
</evidence>
<dbReference type="Pfam" id="PF01420">
    <property type="entry name" value="Methylase_S"/>
    <property type="match status" value="2"/>
</dbReference>
<feature type="region of interest" description="Disordered" evidence="4">
    <location>
        <begin position="1"/>
        <end position="26"/>
    </location>
</feature>
<evidence type="ECO:0000313" key="7">
    <source>
        <dbReference type="Proteomes" id="UP001501302"/>
    </source>
</evidence>
<keyword evidence="6" id="KW-0540">Nuclease</keyword>
<evidence type="ECO:0000256" key="1">
    <source>
        <dbReference type="ARBA" id="ARBA00010923"/>
    </source>
</evidence>
<keyword evidence="6" id="KW-0378">Hydrolase</keyword>
<name>A0ABP9GJ56_9FLAO</name>
<dbReference type="Gene3D" id="1.10.287.1120">
    <property type="entry name" value="Bipartite methylase S protein"/>
    <property type="match status" value="1"/>
</dbReference>
<protein>
    <submittedName>
        <fullName evidence="6">Restriction endonuclease subunit S</fullName>
    </submittedName>
</protein>
<gene>
    <name evidence="6" type="ORF">GCM10023314_18290</name>
</gene>
<dbReference type="EMBL" id="BAABJJ010000028">
    <property type="protein sequence ID" value="GAA4945452.1"/>
    <property type="molecule type" value="Genomic_DNA"/>
</dbReference>
<evidence type="ECO:0000256" key="4">
    <source>
        <dbReference type="SAM" id="MobiDB-lite"/>
    </source>
</evidence>
<proteinExistence type="inferred from homology"/>
<dbReference type="Gene3D" id="3.90.220.20">
    <property type="entry name" value="DNA methylase specificity domains"/>
    <property type="match status" value="2"/>
</dbReference>
<reference evidence="7" key="1">
    <citation type="journal article" date="2019" name="Int. J. Syst. Evol. Microbiol.">
        <title>The Global Catalogue of Microorganisms (GCM) 10K type strain sequencing project: providing services to taxonomists for standard genome sequencing and annotation.</title>
        <authorList>
            <consortium name="The Broad Institute Genomics Platform"/>
            <consortium name="The Broad Institute Genome Sequencing Center for Infectious Disease"/>
            <person name="Wu L."/>
            <person name="Ma J."/>
        </authorList>
    </citation>
    <scope>NUCLEOTIDE SEQUENCE [LARGE SCALE GENOMIC DNA]</scope>
    <source>
        <strain evidence="7">JCM 18285</strain>
    </source>
</reference>
<feature type="domain" description="Type I restriction modification DNA specificity" evidence="5">
    <location>
        <begin position="37"/>
        <end position="197"/>
    </location>
</feature>
<dbReference type="Proteomes" id="UP001501302">
    <property type="component" value="Unassembled WGS sequence"/>
</dbReference>
<evidence type="ECO:0000313" key="6">
    <source>
        <dbReference type="EMBL" id="GAA4945452.1"/>
    </source>
</evidence>
<dbReference type="CDD" id="cd17265">
    <property type="entry name" value="RMtype1_S_Eco4255III-TRD2-CR2_like"/>
    <property type="match status" value="1"/>
</dbReference>
<dbReference type="InterPro" id="IPR052021">
    <property type="entry name" value="Type-I_RS_S_subunit"/>
</dbReference>
<keyword evidence="2" id="KW-0680">Restriction system</keyword>
<organism evidence="6 7">
    <name type="scientific">Algibacter agarivorans</name>
    <dbReference type="NCBI Taxonomy" id="1109741"/>
    <lineage>
        <taxon>Bacteria</taxon>
        <taxon>Pseudomonadati</taxon>
        <taxon>Bacteroidota</taxon>
        <taxon>Flavobacteriia</taxon>
        <taxon>Flavobacteriales</taxon>
        <taxon>Flavobacteriaceae</taxon>
        <taxon>Algibacter</taxon>
    </lineage>
</organism>
<dbReference type="SUPFAM" id="SSF116734">
    <property type="entry name" value="DNA methylase specificity domain"/>
    <property type="match status" value="2"/>
</dbReference>
<evidence type="ECO:0000256" key="3">
    <source>
        <dbReference type="ARBA" id="ARBA00023125"/>
    </source>
</evidence>
<feature type="compositionally biased region" description="Polar residues" evidence="4">
    <location>
        <begin position="1"/>
        <end position="24"/>
    </location>
</feature>
<dbReference type="GO" id="GO:0004519">
    <property type="term" value="F:endonuclease activity"/>
    <property type="evidence" value="ECO:0007669"/>
    <property type="project" value="UniProtKB-KW"/>
</dbReference>